<dbReference type="RefSeq" id="WP_131913636.1">
    <property type="nucleotide sequence ID" value="NZ_OU594967.1"/>
</dbReference>
<dbReference type="SUPFAM" id="SSF54593">
    <property type="entry name" value="Glyoxalase/Bleomycin resistance protein/Dihydroxybiphenyl dioxygenase"/>
    <property type="match status" value="1"/>
</dbReference>
<sequence length="120" mass="13972">MIFGINHVQISIPKGAEEQARLFYCELLGLTELEKPEVLKRNGGLWLKVGSTQLHLGIEDLENRHKSKAHVAFEIEDEQSMRELLQCNNVEVMENTQIKGYKRFDIRDPFGNRLEFMEKI</sequence>
<proteinExistence type="predicted"/>
<keyword evidence="2" id="KW-0223">Dioxygenase</keyword>
<dbReference type="AlphaFoldDB" id="A0A4R1J9R5"/>
<dbReference type="GO" id="GO:0051213">
    <property type="term" value="F:dioxygenase activity"/>
    <property type="evidence" value="ECO:0007669"/>
    <property type="project" value="UniProtKB-KW"/>
</dbReference>
<dbReference type="InterPro" id="IPR029068">
    <property type="entry name" value="Glyas_Bleomycin-R_OHBP_Dase"/>
</dbReference>
<gene>
    <name evidence="2" type="ORF">EV690_2875</name>
</gene>
<keyword evidence="3" id="KW-1185">Reference proteome</keyword>
<feature type="domain" description="VOC" evidence="1">
    <location>
        <begin position="4"/>
        <end position="119"/>
    </location>
</feature>
<dbReference type="OrthoDB" id="9803104at2"/>
<evidence type="ECO:0000313" key="2">
    <source>
        <dbReference type="EMBL" id="TCK47174.1"/>
    </source>
</evidence>
<dbReference type="GO" id="GO:0016829">
    <property type="term" value="F:lyase activity"/>
    <property type="evidence" value="ECO:0007669"/>
    <property type="project" value="UniProtKB-KW"/>
</dbReference>
<dbReference type="Proteomes" id="UP000295565">
    <property type="component" value="Unassembled WGS sequence"/>
</dbReference>
<dbReference type="InterPro" id="IPR037523">
    <property type="entry name" value="VOC_core"/>
</dbReference>
<dbReference type="EMBL" id="SMGD01000015">
    <property type="protein sequence ID" value="TCK47174.1"/>
    <property type="molecule type" value="Genomic_DNA"/>
</dbReference>
<evidence type="ECO:0000313" key="3">
    <source>
        <dbReference type="Proteomes" id="UP000295565"/>
    </source>
</evidence>
<dbReference type="InterPro" id="IPR004360">
    <property type="entry name" value="Glyas_Fos-R_dOase_dom"/>
</dbReference>
<organism evidence="2 3">
    <name type="scientific">Celerinatantimonas diazotrophica</name>
    <dbReference type="NCBI Taxonomy" id="412034"/>
    <lineage>
        <taxon>Bacteria</taxon>
        <taxon>Pseudomonadati</taxon>
        <taxon>Pseudomonadota</taxon>
        <taxon>Gammaproteobacteria</taxon>
        <taxon>Celerinatantimonadaceae</taxon>
        <taxon>Celerinatantimonas</taxon>
    </lineage>
</organism>
<name>A0A4R1J9R5_9GAMM</name>
<protein>
    <submittedName>
        <fullName evidence="2">Catechol 2,3-dioxygenase-like lactoylglutathione lyase family enzyme</fullName>
    </submittedName>
</protein>
<dbReference type="PANTHER" id="PTHR39175:SF1">
    <property type="entry name" value="FAMILY PROTEIN, PUTATIVE (AFU_ORTHOLOGUE AFUA_3G15060)-RELATED"/>
    <property type="match status" value="1"/>
</dbReference>
<reference evidence="2 3" key="1">
    <citation type="submission" date="2019-03" db="EMBL/GenBank/DDBJ databases">
        <title>Genomic Encyclopedia of Type Strains, Phase IV (KMG-IV): sequencing the most valuable type-strain genomes for metagenomic binning, comparative biology and taxonomic classification.</title>
        <authorList>
            <person name="Goeker M."/>
        </authorList>
    </citation>
    <scope>NUCLEOTIDE SEQUENCE [LARGE SCALE GENOMIC DNA]</scope>
    <source>
        <strain evidence="2 3">DSM 18577</strain>
    </source>
</reference>
<dbReference type="Gene3D" id="3.10.180.10">
    <property type="entry name" value="2,3-Dihydroxybiphenyl 1,2-Dioxygenase, domain 1"/>
    <property type="match status" value="1"/>
</dbReference>
<keyword evidence="2" id="KW-0456">Lyase</keyword>
<accession>A0A4R1J9R5</accession>
<dbReference type="PROSITE" id="PS51819">
    <property type="entry name" value="VOC"/>
    <property type="match status" value="1"/>
</dbReference>
<dbReference type="PANTHER" id="PTHR39175">
    <property type="entry name" value="FAMILY PROTEIN, PUTATIVE (AFU_ORTHOLOGUE AFUA_3G15060)-RELATED"/>
    <property type="match status" value="1"/>
</dbReference>
<keyword evidence="2" id="KW-0560">Oxidoreductase</keyword>
<dbReference type="Pfam" id="PF00903">
    <property type="entry name" value="Glyoxalase"/>
    <property type="match status" value="1"/>
</dbReference>
<comment type="caution">
    <text evidence="2">The sequence shown here is derived from an EMBL/GenBank/DDBJ whole genome shotgun (WGS) entry which is preliminary data.</text>
</comment>
<evidence type="ECO:0000259" key="1">
    <source>
        <dbReference type="PROSITE" id="PS51819"/>
    </source>
</evidence>